<dbReference type="Proteomes" id="UP000800200">
    <property type="component" value="Unassembled WGS sequence"/>
</dbReference>
<feature type="transmembrane region" description="Helical" evidence="5">
    <location>
        <begin position="321"/>
        <end position="342"/>
    </location>
</feature>
<dbReference type="GO" id="GO:0005886">
    <property type="term" value="C:plasma membrane"/>
    <property type="evidence" value="ECO:0007669"/>
    <property type="project" value="TreeGrafter"/>
</dbReference>
<feature type="transmembrane region" description="Helical" evidence="5">
    <location>
        <begin position="43"/>
        <end position="68"/>
    </location>
</feature>
<evidence type="ECO:0000313" key="8">
    <source>
        <dbReference type="Proteomes" id="UP000800200"/>
    </source>
</evidence>
<gene>
    <name evidence="7" type="ORF">K469DRAFT_757028</name>
</gene>
<keyword evidence="4 5" id="KW-0472">Membrane</keyword>
<feature type="transmembrane region" description="Helical" evidence="5">
    <location>
        <begin position="363"/>
        <end position="384"/>
    </location>
</feature>
<name>A0A6A6EWA5_9PEZI</name>
<dbReference type="OrthoDB" id="268400at2759"/>
<dbReference type="Gene3D" id="1.20.1250.20">
    <property type="entry name" value="MFS general substrate transporter like domains"/>
    <property type="match status" value="1"/>
</dbReference>
<dbReference type="Pfam" id="PF07690">
    <property type="entry name" value="MFS_1"/>
    <property type="match status" value="1"/>
</dbReference>
<dbReference type="InterPro" id="IPR011701">
    <property type="entry name" value="MFS"/>
</dbReference>
<dbReference type="GO" id="GO:0022857">
    <property type="term" value="F:transmembrane transporter activity"/>
    <property type="evidence" value="ECO:0007669"/>
    <property type="project" value="InterPro"/>
</dbReference>
<evidence type="ECO:0000256" key="4">
    <source>
        <dbReference type="ARBA" id="ARBA00023136"/>
    </source>
</evidence>
<dbReference type="AlphaFoldDB" id="A0A6A6EWA5"/>
<dbReference type="InterPro" id="IPR020846">
    <property type="entry name" value="MFS_dom"/>
</dbReference>
<feature type="transmembrane region" description="Helical" evidence="5">
    <location>
        <begin position="206"/>
        <end position="227"/>
    </location>
</feature>
<dbReference type="PANTHER" id="PTHR23502:SF34">
    <property type="entry name" value="PROTEIN HOL1"/>
    <property type="match status" value="1"/>
</dbReference>
<protein>
    <submittedName>
        <fullName evidence="7">MFS general substrate transporter</fullName>
    </submittedName>
</protein>
<reference evidence="7" key="1">
    <citation type="journal article" date="2020" name="Stud. Mycol.">
        <title>101 Dothideomycetes genomes: a test case for predicting lifestyles and emergence of pathogens.</title>
        <authorList>
            <person name="Haridas S."/>
            <person name="Albert R."/>
            <person name="Binder M."/>
            <person name="Bloem J."/>
            <person name="Labutti K."/>
            <person name="Salamov A."/>
            <person name="Andreopoulos B."/>
            <person name="Baker S."/>
            <person name="Barry K."/>
            <person name="Bills G."/>
            <person name="Bluhm B."/>
            <person name="Cannon C."/>
            <person name="Castanera R."/>
            <person name="Culley D."/>
            <person name="Daum C."/>
            <person name="Ezra D."/>
            <person name="Gonzalez J."/>
            <person name="Henrissat B."/>
            <person name="Kuo A."/>
            <person name="Liang C."/>
            <person name="Lipzen A."/>
            <person name="Lutzoni F."/>
            <person name="Magnuson J."/>
            <person name="Mondo S."/>
            <person name="Nolan M."/>
            <person name="Ohm R."/>
            <person name="Pangilinan J."/>
            <person name="Park H.-J."/>
            <person name="Ramirez L."/>
            <person name="Alfaro M."/>
            <person name="Sun H."/>
            <person name="Tritt A."/>
            <person name="Yoshinaga Y."/>
            <person name="Zwiers L.-H."/>
            <person name="Turgeon B."/>
            <person name="Goodwin S."/>
            <person name="Spatafora J."/>
            <person name="Crous P."/>
            <person name="Grigoriev I."/>
        </authorList>
    </citation>
    <scope>NUCLEOTIDE SEQUENCE</scope>
    <source>
        <strain evidence="7">CBS 207.26</strain>
    </source>
</reference>
<evidence type="ECO:0000256" key="1">
    <source>
        <dbReference type="ARBA" id="ARBA00004141"/>
    </source>
</evidence>
<proteinExistence type="predicted"/>
<feature type="transmembrane region" description="Helical" evidence="5">
    <location>
        <begin position="176"/>
        <end position="200"/>
    </location>
</feature>
<keyword evidence="8" id="KW-1185">Reference proteome</keyword>
<feature type="transmembrane region" description="Helical" evidence="5">
    <location>
        <begin position="118"/>
        <end position="137"/>
    </location>
</feature>
<feature type="transmembrane region" description="Helical" evidence="5">
    <location>
        <begin position="390"/>
        <end position="414"/>
    </location>
</feature>
<sequence>MNKPEALGNVRLRHAETNEIVLIPTPSTDPNDPLNWSKAYRHYLAGLVCLAIFFTNFLAGGPSVAIVPITTTFFGPPGPDLAGNISKVSYFFTCTALLQGMGNLFWVPCTIKFGRRPVYVASFTLYTACAAWAGGATSYSSELAARIIMGFASGAGETLAPLTISDIFFLHERGTIMALYTCALSAGVAGGIVLAGLITINLNWRYIYWVSVALIGASTVLVIFTFPETEFPRTTTMADIGDPDTSIKKRSWAQGLSLMPGNYTQESWFKLFIRPIILLALPPVLWATLVMAVTIGFLVAISSNFATAFETAYNFEPWQSGLCFISGIIGSLIAIFFGGHMSDMIADFLTKRNGGIREPEMRLPALIISTITAPLALVLYGVGIGANLHWIAATIGLGLLNFSIVQATNVSLVYTIDAYRPIAGEITVTQLGFKSAFGFLLSFYTNPWIAQSGYERSFGAMAGISGAVILGWIPLYFFGSAIRQVTWRWGFVKRLAHWHEDREVGE</sequence>
<evidence type="ECO:0000313" key="7">
    <source>
        <dbReference type="EMBL" id="KAF2195068.1"/>
    </source>
</evidence>
<keyword evidence="2 5" id="KW-0812">Transmembrane</keyword>
<feature type="transmembrane region" description="Helical" evidence="5">
    <location>
        <begin position="143"/>
        <end position="164"/>
    </location>
</feature>
<dbReference type="EMBL" id="ML994610">
    <property type="protein sequence ID" value="KAF2195068.1"/>
    <property type="molecule type" value="Genomic_DNA"/>
</dbReference>
<feature type="transmembrane region" description="Helical" evidence="5">
    <location>
        <begin position="457"/>
        <end position="478"/>
    </location>
</feature>
<feature type="transmembrane region" description="Helical" evidence="5">
    <location>
        <begin position="88"/>
        <end position="106"/>
    </location>
</feature>
<dbReference type="SUPFAM" id="SSF103473">
    <property type="entry name" value="MFS general substrate transporter"/>
    <property type="match status" value="1"/>
</dbReference>
<evidence type="ECO:0000256" key="2">
    <source>
        <dbReference type="ARBA" id="ARBA00022692"/>
    </source>
</evidence>
<organism evidence="7 8">
    <name type="scientific">Zopfia rhizophila CBS 207.26</name>
    <dbReference type="NCBI Taxonomy" id="1314779"/>
    <lineage>
        <taxon>Eukaryota</taxon>
        <taxon>Fungi</taxon>
        <taxon>Dikarya</taxon>
        <taxon>Ascomycota</taxon>
        <taxon>Pezizomycotina</taxon>
        <taxon>Dothideomycetes</taxon>
        <taxon>Dothideomycetes incertae sedis</taxon>
        <taxon>Zopfiaceae</taxon>
        <taxon>Zopfia</taxon>
    </lineage>
</organism>
<dbReference type="PANTHER" id="PTHR23502">
    <property type="entry name" value="MAJOR FACILITATOR SUPERFAMILY"/>
    <property type="match status" value="1"/>
</dbReference>
<comment type="subcellular location">
    <subcellularLocation>
        <location evidence="1">Membrane</location>
        <topology evidence="1">Multi-pass membrane protein</topology>
    </subcellularLocation>
</comment>
<evidence type="ECO:0000259" key="6">
    <source>
        <dbReference type="PROSITE" id="PS50850"/>
    </source>
</evidence>
<feature type="transmembrane region" description="Helical" evidence="5">
    <location>
        <begin position="426"/>
        <end position="445"/>
    </location>
</feature>
<dbReference type="PROSITE" id="PS50850">
    <property type="entry name" value="MFS"/>
    <property type="match status" value="1"/>
</dbReference>
<feature type="transmembrane region" description="Helical" evidence="5">
    <location>
        <begin position="276"/>
        <end position="301"/>
    </location>
</feature>
<feature type="domain" description="Major facilitator superfamily (MFS) profile" evidence="6">
    <location>
        <begin position="44"/>
        <end position="483"/>
    </location>
</feature>
<accession>A0A6A6EWA5</accession>
<dbReference type="InterPro" id="IPR036259">
    <property type="entry name" value="MFS_trans_sf"/>
</dbReference>
<evidence type="ECO:0000256" key="3">
    <source>
        <dbReference type="ARBA" id="ARBA00022989"/>
    </source>
</evidence>
<evidence type="ECO:0000256" key="5">
    <source>
        <dbReference type="SAM" id="Phobius"/>
    </source>
</evidence>
<keyword evidence="3 5" id="KW-1133">Transmembrane helix</keyword>